<reference evidence="1" key="1">
    <citation type="journal article" date="2005" name="BMC Biol.">
        <title>The sequence of rice chromosomes 11 and 12, rich in disease resistance genes and recent gene duplications.</title>
        <authorList>
            <consortium name="The rice chromosomes 11 and 12 sequencing consortia"/>
        </authorList>
    </citation>
    <scope>NUCLEOTIDE SEQUENCE [LARGE SCALE GENOMIC DNA]</scope>
</reference>
<dbReference type="AlphaFoldDB" id="Q2QSF6"/>
<name>Q2QSF6_ORYSJ</name>
<organism evidence="1">
    <name type="scientific">Oryza sativa subsp. japonica</name>
    <name type="common">Rice</name>
    <dbReference type="NCBI Taxonomy" id="39947"/>
    <lineage>
        <taxon>Eukaryota</taxon>
        <taxon>Viridiplantae</taxon>
        <taxon>Streptophyta</taxon>
        <taxon>Embryophyta</taxon>
        <taxon>Tracheophyta</taxon>
        <taxon>Spermatophyta</taxon>
        <taxon>Magnoliopsida</taxon>
        <taxon>Liliopsida</taxon>
        <taxon>Poales</taxon>
        <taxon>Poaceae</taxon>
        <taxon>BOP clade</taxon>
        <taxon>Oryzoideae</taxon>
        <taxon>Oryzeae</taxon>
        <taxon>Oryzinae</taxon>
        <taxon>Oryza</taxon>
        <taxon>Oryza sativa</taxon>
    </lineage>
</organism>
<sequence length="73" mass="7879">MPTGWIRCRLGDEATDPVAPRHARGASSGAETRVRCIWLRQVDEGGAAVADFGGEATVLRGGREHRHGRRTAI</sequence>
<protein>
    <submittedName>
        <fullName evidence="1">Uncharacterized protein</fullName>
    </submittedName>
</protein>
<reference evidence="1" key="3">
    <citation type="submission" date="2006-01" db="EMBL/GenBank/DDBJ databases">
        <authorList>
            <person name="Buell R."/>
        </authorList>
    </citation>
    <scope>NUCLEOTIDE SEQUENCE</scope>
</reference>
<evidence type="ECO:0000313" key="1">
    <source>
        <dbReference type="EMBL" id="ABA97664.1"/>
    </source>
</evidence>
<accession>Q2QSF6</accession>
<reference evidence="1" key="2">
    <citation type="submission" date="2005-04" db="EMBL/GenBank/DDBJ databases">
        <authorList>
            <person name="Buell C.R."/>
            <person name="Wing R.A."/>
            <person name="McCombie W.A."/>
            <person name="Ouyang S."/>
        </authorList>
    </citation>
    <scope>NUCLEOTIDE SEQUENCE</scope>
</reference>
<gene>
    <name evidence="1" type="ordered locus">LOC_Os12g24280</name>
</gene>
<proteinExistence type="predicted"/>
<dbReference type="EMBL" id="DP000011">
    <property type="protein sequence ID" value="ABA97664.1"/>
    <property type="molecule type" value="Genomic_DNA"/>
</dbReference>